<comment type="cofactor">
    <cofactor evidence="1">
        <name>pyridoxal 5'-phosphate</name>
        <dbReference type="ChEBI" id="CHEBI:597326"/>
    </cofactor>
</comment>
<dbReference type="EC" id="4.1.2.48" evidence="7"/>
<evidence type="ECO:0000256" key="5">
    <source>
        <dbReference type="PIRSR" id="PIRSR017617-1"/>
    </source>
</evidence>
<dbReference type="InterPro" id="IPR015421">
    <property type="entry name" value="PyrdxlP-dep_Trfase_major"/>
</dbReference>
<dbReference type="Proteomes" id="UP000514720">
    <property type="component" value="Chromosome"/>
</dbReference>
<evidence type="ECO:0000256" key="4">
    <source>
        <dbReference type="ARBA" id="ARBA00023239"/>
    </source>
</evidence>
<feature type="domain" description="Aromatic amino acid beta-eliminating lyase/threonine aldolase" evidence="6">
    <location>
        <begin position="3"/>
        <end position="284"/>
    </location>
</feature>
<dbReference type="KEGG" id="xcl:G4Z02_08460"/>
<dbReference type="Pfam" id="PF01212">
    <property type="entry name" value="Beta_elim_lyase"/>
    <property type="match status" value="1"/>
</dbReference>
<keyword evidence="8" id="KW-1185">Reference proteome</keyword>
<dbReference type="AlphaFoldDB" id="A0A7L7KUU6"/>
<feature type="modified residue" description="N6-(pyridoxal phosphate)lysine" evidence="5">
    <location>
        <position position="197"/>
    </location>
</feature>
<dbReference type="InterPro" id="IPR015422">
    <property type="entry name" value="PyrdxlP-dep_Trfase_small"/>
</dbReference>
<dbReference type="InterPro" id="IPR023603">
    <property type="entry name" value="Low_specificity_L-TA-like"/>
</dbReference>
<dbReference type="InterPro" id="IPR001597">
    <property type="entry name" value="ArAA_b-elim_lyase/Thr_aldolase"/>
</dbReference>
<dbReference type="NCBIfam" id="NF007825">
    <property type="entry name" value="PRK10534.1"/>
    <property type="match status" value="1"/>
</dbReference>
<dbReference type="PIRSF" id="PIRSF017617">
    <property type="entry name" value="Thr_aldolase"/>
    <property type="match status" value="1"/>
</dbReference>
<dbReference type="GO" id="GO:0006567">
    <property type="term" value="P:L-threonine catabolic process"/>
    <property type="evidence" value="ECO:0007669"/>
    <property type="project" value="TreeGrafter"/>
</dbReference>
<dbReference type="FunFam" id="3.40.640.10:FF:000030">
    <property type="entry name" value="Low-specificity L-threonine aldolase"/>
    <property type="match status" value="1"/>
</dbReference>
<evidence type="ECO:0000313" key="7">
    <source>
        <dbReference type="EMBL" id="QMS85774.1"/>
    </source>
</evidence>
<sequence>MIDFRSDTVTKPTKQMCEAMANAVVGDDVYGDDPTINELEALAATMTGFEASVFVPSGTMGNQLSIFTHTNRGDEIIVGRKSHIKNYEVGAAAVISGVSYHLINEVKGMMPLEEIEAGIRGMDIHYPNTSLICVENAHGTGVVLPLDYLQKLRKLADKHQLKIHMDGARLFNAATYLGVDVTEITQYVDSVTFCLSKGLASPIGSLICGSKEFIYRARKGRKLLGGGMRQVGILGAAGLISLREMTKRLHIDHKHARYLGEELDKLPEFHVDFDRLQINMVFVRSSLDLTKLAEYLKQYDILIGGYKGDVVRIAIHNDIEKADIDALLSRIKDYVKEVNNA</sequence>
<dbReference type="InterPro" id="IPR015424">
    <property type="entry name" value="PyrdxlP-dep_Trfase"/>
</dbReference>
<dbReference type="EMBL" id="CP048914">
    <property type="protein sequence ID" value="QMS85774.1"/>
    <property type="molecule type" value="Genomic_DNA"/>
</dbReference>
<dbReference type="RefSeq" id="WP_258877582.1">
    <property type="nucleotide sequence ID" value="NZ_CP048914.1"/>
</dbReference>
<dbReference type="GO" id="GO:0006545">
    <property type="term" value="P:glycine biosynthetic process"/>
    <property type="evidence" value="ECO:0007669"/>
    <property type="project" value="TreeGrafter"/>
</dbReference>
<keyword evidence="3" id="KW-0663">Pyridoxal phosphate</keyword>
<dbReference type="GO" id="GO:0005829">
    <property type="term" value="C:cytosol"/>
    <property type="evidence" value="ECO:0007669"/>
    <property type="project" value="TreeGrafter"/>
</dbReference>
<dbReference type="GO" id="GO:0008732">
    <property type="term" value="F:L-allo-threonine aldolase activity"/>
    <property type="evidence" value="ECO:0007669"/>
    <property type="project" value="TreeGrafter"/>
</dbReference>
<protein>
    <submittedName>
        <fullName evidence="7">Low-specificity L-threonine aldolase</fullName>
        <ecNumber evidence="7">4.1.2.48</ecNumber>
    </submittedName>
</protein>
<dbReference type="Gene3D" id="3.40.640.10">
    <property type="entry name" value="Type I PLP-dependent aspartate aminotransferase-like (Major domain)"/>
    <property type="match status" value="1"/>
</dbReference>
<dbReference type="SUPFAM" id="SSF53383">
    <property type="entry name" value="PLP-dependent transferases"/>
    <property type="match status" value="1"/>
</dbReference>
<dbReference type="Gene3D" id="3.90.1150.10">
    <property type="entry name" value="Aspartate Aminotransferase, domain 1"/>
    <property type="match status" value="1"/>
</dbReference>
<dbReference type="PANTHER" id="PTHR48097">
    <property type="entry name" value="L-THREONINE ALDOLASE-RELATED"/>
    <property type="match status" value="1"/>
</dbReference>
<evidence type="ECO:0000313" key="8">
    <source>
        <dbReference type="Proteomes" id="UP000514720"/>
    </source>
</evidence>
<dbReference type="NCBIfam" id="NF041359">
    <property type="entry name" value="GntG_guanitoxin"/>
    <property type="match status" value="1"/>
</dbReference>
<gene>
    <name evidence="7" type="primary">ltaE</name>
    <name evidence="7" type="ORF">G4Z02_08460</name>
</gene>
<accession>A0A7L7KUU6</accession>
<proteinExistence type="inferred from homology"/>
<organism evidence="7 8">
    <name type="scientific">Candidatus Xianfuyuplasma coldseepsis</name>
    <dbReference type="NCBI Taxonomy" id="2782163"/>
    <lineage>
        <taxon>Bacteria</taxon>
        <taxon>Bacillati</taxon>
        <taxon>Mycoplasmatota</taxon>
        <taxon>Mollicutes</taxon>
        <taxon>Candidatus Izemoplasmatales</taxon>
        <taxon>Candidatus Izemoplasmataceae</taxon>
        <taxon>Candidatus Xianfuyuplasma</taxon>
    </lineage>
</organism>
<dbReference type="CDD" id="cd06502">
    <property type="entry name" value="TA_like"/>
    <property type="match status" value="1"/>
</dbReference>
<name>A0A7L7KUU6_9MOLU</name>
<evidence type="ECO:0000259" key="6">
    <source>
        <dbReference type="Pfam" id="PF01212"/>
    </source>
</evidence>
<keyword evidence="4 7" id="KW-0456">Lyase</keyword>
<reference evidence="7 8" key="1">
    <citation type="submission" date="2020-02" db="EMBL/GenBank/DDBJ databases">
        <authorList>
            <person name="Zheng R.K."/>
            <person name="Sun C.M."/>
        </authorList>
    </citation>
    <scope>NUCLEOTIDE SEQUENCE [LARGE SCALE GENOMIC DNA]</scope>
    <source>
        <strain evidence="8">zrk13</strain>
    </source>
</reference>
<evidence type="ECO:0000256" key="1">
    <source>
        <dbReference type="ARBA" id="ARBA00001933"/>
    </source>
</evidence>
<evidence type="ECO:0000256" key="3">
    <source>
        <dbReference type="ARBA" id="ARBA00022898"/>
    </source>
</evidence>
<dbReference type="PANTHER" id="PTHR48097:SF9">
    <property type="entry name" value="L-THREONINE ALDOLASE"/>
    <property type="match status" value="1"/>
</dbReference>
<comment type="similarity">
    <text evidence="2">Belongs to the threonine aldolase family.</text>
</comment>
<evidence type="ECO:0000256" key="2">
    <source>
        <dbReference type="ARBA" id="ARBA00006966"/>
    </source>
</evidence>